<organism evidence="1 2">
    <name type="scientific">Desulfitobacterium dehalogenans</name>
    <dbReference type="NCBI Taxonomy" id="36854"/>
    <lineage>
        <taxon>Bacteria</taxon>
        <taxon>Bacillati</taxon>
        <taxon>Bacillota</taxon>
        <taxon>Clostridia</taxon>
        <taxon>Eubacteriales</taxon>
        <taxon>Desulfitobacteriaceae</taxon>
        <taxon>Desulfitobacterium</taxon>
    </lineage>
</organism>
<gene>
    <name evidence="1" type="ORF">GX523_18175</name>
</gene>
<comment type="caution">
    <text evidence="1">The sequence shown here is derived from an EMBL/GenBank/DDBJ whole genome shotgun (WGS) entry which is preliminary data.</text>
</comment>
<name>A0A7C6Z6S7_9FIRM</name>
<reference evidence="1 2" key="1">
    <citation type="journal article" date="2020" name="Biotechnol. Biofuels">
        <title>New insights from the biogas microbiome by comprehensive genome-resolved metagenomics of nearly 1600 species originating from multiple anaerobic digesters.</title>
        <authorList>
            <person name="Campanaro S."/>
            <person name="Treu L."/>
            <person name="Rodriguez-R L.M."/>
            <person name="Kovalovszki A."/>
            <person name="Ziels R.M."/>
            <person name="Maus I."/>
            <person name="Zhu X."/>
            <person name="Kougias P.G."/>
            <person name="Basile A."/>
            <person name="Luo G."/>
            <person name="Schluter A."/>
            <person name="Konstantinidis K.T."/>
            <person name="Angelidaki I."/>
        </authorList>
    </citation>
    <scope>NUCLEOTIDE SEQUENCE [LARGE SCALE GENOMIC DNA]</scope>
    <source>
        <strain evidence="1">AS05jafATM_4</strain>
    </source>
</reference>
<dbReference type="Proteomes" id="UP000553059">
    <property type="component" value="Unassembled WGS sequence"/>
</dbReference>
<evidence type="ECO:0000313" key="2">
    <source>
        <dbReference type="Proteomes" id="UP000553059"/>
    </source>
</evidence>
<sequence length="322" mass="36872">MSLSRLIEANPSIKKSFPMLKPYLHDINGCQLGASDWEKLIQVPSIGESYEKGLIGTAFDYVARAVLAKKLGRVNITLEKMLVAEKGLHSFAGLSKYRIPRLLTKNPIVNEERIIGQEIVFKKSKEIQRYLQQEFDLSVKVRERFIDGSETLSNFIQRSIFLARLDEAYRCGSVHIADEYFRLKKQPTYFSQYATIDNNQIADNLYKMALVFQEIIEQQSYSYAILNPEFGHYSRFLSGADADFIVDDLLVDIKTGDKLRYVGDDFTQLFAYAAMARAIGLKVNKVAIYFARFGYFALINVEDPILGDGFLTRFLDIIMRLK</sequence>
<dbReference type="AlphaFoldDB" id="A0A7C6Z6S7"/>
<accession>A0A7C6Z6S7</accession>
<dbReference type="EMBL" id="DUTF01000384">
    <property type="protein sequence ID" value="HHY28629.1"/>
    <property type="molecule type" value="Genomic_DNA"/>
</dbReference>
<protein>
    <submittedName>
        <fullName evidence="1">Uncharacterized protein</fullName>
    </submittedName>
</protein>
<evidence type="ECO:0000313" key="1">
    <source>
        <dbReference type="EMBL" id="HHY28629.1"/>
    </source>
</evidence>
<proteinExistence type="predicted"/>